<dbReference type="EMBL" id="JACCCU010000001">
    <property type="protein sequence ID" value="NYF90243.1"/>
    <property type="molecule type" value="Genomic_DNA"/>
</dbReference>
<evidence type="ECO:0000313" key="3">
    <source>
        <dbReference type="Proteomes" id="UP000564385"/>
    </source>
</evidence>
<dbReference type="Proteomes" id="UP000564385">
    <property type="component" value="Unassembled WGS sequence"/>
</dbReference>
<organism evidence="2 3">
    <name type="scientific">Tunturiibacter lichenicola</name>
    <dbReference type="NCBI Taxonomy" id="2051959"/>
    <lineage>
        <taxon>Bacteria</taxon>
        <taxon>Pseudomonadati</taxon>
        <taxon>Acidobacteriota</taxon>
        <taxon>Terriglobia</taxon>
        <taxon>Terriglobales</taxon>
        <taxon>Acidobacteriaceae</taxon>
        <taxon>Tunturiibacter</taxon>
    </lineage>
</organism>
<evidence type="ECO:0000256" key="1">
    <source>
        <dbReference type="SAM" id="MobiDB-lite"/>
    </source>
</evidence>
<name>A0A852VBH4_9BACT</name>
<feature type="region of interest" description="Disordered" evidence="1">
    <location>
        <begin position="1"/>
        <end position="23"/>
    </location>
</feature>
<reference evidence="2 3" key="1">
    <citation type="submission" date="2020-07" db="EMBL/GenBank/DDBJ databases">
        <title>Genomic Encyclopedia of Type Strains, Phase IV (KMG-V): Genome sequencing to study the core and pangenomes of soil and plant-associated prokaryotes.</title>
        <authorList>
            <person name="Whitman W."/>
        </authorList>
    </citation>
    <scope>NUCLEOTIDE SEQUENCE [LARGE SCALE GENOMIC DNA]</scope>
    <source>
        <strain evidence="2 3">M8UP22</strain>
    </source>
</reference>
<dbReference type="AlphaFoldDB" id="A0A852VBH4"/>
<comment type="caution">
    <text evidence="2">The sequence shown here is derived from an EMBL/GenBank/DDBJ whole genome shotgun (WGS) entry which is preliminary data.</text>
</comment>
<evidence type="ECO:0000313" key="2">
    <source>
        <dbReference type="EMBL" id="NYF90243.1"/>
    </source>
</evidence>
<accession>A0A852VBH4</accession>
<protein>
    <submittedName>
        <fullName evidence="2">Uncharacterized protein</fullName>
    </submittedName>
</protein>
<sequence length="78" mass="9063">MQRQLYHGRLASHHRGSSKDDLLSVRQTDRYRSSLNYANKRLQIADDRVAAFLVPIGRRRTNGTPDRMCWLIPRIGLS</sequence>
<gene>
    <name evidence="2" type="ORF">HDF08_002310</name>
</gene>
<proteinExistence type="predicted"/>